<dbReference type="InterPro" id="IPR035682">
    <property type="entry name" value="PhnP_MBL"/>
</dbReference>
<dbReference type="EMBL" id="CP015243">
    <property type="protein sequence ID" value="ANF57366.1"/>
    <property type="molecule type" value="Genomic_DNA"/>
</dbReference>
<dbReference type="PANTHER" id="PTHR42663">
    <property type="entry name" value="HYDROLASE C777.06C-RELATED-RELATED"/>
    <property type="match status" value="1"/>
</dbReference>
<sequence>MLFRCSGSGDVAGVPVFGCNCPACARARRDPRHCRGPASAEIDSDHGRYLIDAGRHDLIQSCEQRRPRAILLTHYHADHVQGLLTLRWGVGESIPVFGPRDERGFDDLYKHPGILDFRPPLRAFEPCDIGGLTVMPVPLAHSRPTFGYCLQGVRRRVAYLTDTVGLPAETERFLRAFRPDLALIDATYLDGQDAGSNHNHLGQALALLAAIGTRQGVLTHLGHRLDCAALEGRLELPQGRWLAEDGQTWEI</sequence>
<dbReference type="InterPro" id="IPR001279">
    <property type="entry name" value="Metallo-B-lactamas"/>
</dbReference>
<dbReference type="NCBIfam" id="TIGR03307">
    <property type="entry name" value="PhnP"/>
    <property type="match status" value="1"/>
</dbReference>
<proteinExistence type="predicted"/>
<dbReference type="InterPro" id="IPR017693">
    <property type="entry name" value="Phosphonate_metab_PhnP"/>
</dbReference>
<dbReference type="STRING" id="376489.A5892_07730"/>
<dbReference type="AlphaFoldDB" id="A0A172YE30"/>
<protein>
    <submittedName>
        <fullName evidence="2">Phosphonate metabolism protein PhnP</fullName>
    </submittedName>
</protein>
<name>A0A172YE30_9GAMM</name>
<dbReference type="RefSeq" id="WP_064122319.1">
    <property type="nucleotide sequence ID" value="NZ_CP015243.1"/>
</dbReference>
<evidence type="ECO:0000313" key="2">
    <source>
        <dbReference type="EMBL" id="ANF57366.1"/>
    </source>
</evidence>
<dbReference type="GO" id="GO:0019700">
    <property type="term" value="P:organic phosphonate catabolic process"/>
    <property type="evidence" value="ECO:0007669"/>
    <property type="project" value="InterPro"/>
</dbReference>
<dbReference type="Pfam" id="PF12706">
    <property type="entry name" value="Lactamase_B_2"/>
    <property type="match status" value="1"/>
</dbReference>
<dbReference type="GO" id="GO:0008081">
    <property type="term" value="F:phosphoric diester hydrolase activity"/>
    <property type="evidence" value="ECO:0007669"/>
    <property type="project" value="InterPro"/>
</dbReference>
<evidence type="ECO:0000259" key="1">
    <source>
        <dbReference type="SMART" id="SM00849"/>
    </source>
</evidence>
<dbReference type="Proteomes" id="UP000077875">
    <property type="component" value="Chromosome"/>
</dbReference>
<gene>
    <name evidence="2" type="ORF">A5892_07730</name>
</gene>
<reference evidence="2 3" key="1">
    <citation type="submission" date="2016-04" db="EMBL/GenBank/DDBJ databases">
        <title>Complete Genome Sequence of Halotalea alkalilenta IHB B 13600.</title>
        <authorList>
            <person name="Swarnkar M.K."/>
            <person name="Sharma A."/>
            <person name="Kaushal K."/>
            <person name="Soni R."/>
            <person name="Rana S."/>
            <person name="Singh A.K."/>
            <person name="Gulati A."/>
        </authorList>
    </citation>
    <scope>NUCLEOTIDE SEQUENCE [LARGE SCALE GENOMIC DNA]</scope>
    <source>
        <strain evidence="2 3">IHB B 13600</strain>
    </source>
</reference>
<evidence type="ECO:0000313" key="3">
    <source>
        <dbReference type="Proteomes" id="UP000077875"/>
    </source>
</evidence>
<dbReference type="SUPFAM" id="SSF56281">
    <property type="entry name" value="Metallo-hydrolase/oxidoreductase"/>
    <property type="match status" value="1"/>
</dbReference>
<organism evidence="2 3">
    <name type="scientific">Halotalea alkalilenta</name>
    <dbReference type="NCBI Taxonomy" id="376489"/>
    <lineage>
        <taxon>Bacteria</taxon>
        <taxon>Pseudomonadati</taxon>
        <taxon>Pseudomonadota</taxon>
        <taxon>Gammaproteobacteria</taxon>
        <taxon>Oceanospirillales</taxon>
        <taxon>Halomonadaceae</taxon>
        <taxon>Halotalea</taxon>
    </lineage>
</organism>
<accession>A0A172YE30</accession>
<dbReference type="KEGG" id="haa:A5892_07730"/>
<dbReference type="SMART" id="SM00849">
    <property type="entry name" value="Lactamase_B"/>
    <property type="match status" value="1"/>
</dbReference>
<dbReference type="InterPro" id="IPR036866">
    <property type="entry name" value="RibonucZ/Hydroxyglut_hydro"/>
</dbReference>
<feature type="domain" description="Metallo-beta-lactamase" evidence="1">
    <location>
        <begin position="36"/>
        <end position="198"/>
    </location>
</feature>
<dbReference type="Gene3D" id="3.60.15.10">
    <property type="entry name" value="Ribonuclease Z/Hydroxyacylglutathione hydrolase-like"/>
    <property type="match status" value="1"/>
</dbReference>
<dbReference type="PANTHER" id="PTHR42663:SF6">
    <property type="entry name" value="HYDROLASE C777.06C-RELATED"/>
    <property type="match status" value="1"/>
</dbReference>
<dbReference type="CDD" id="cd07736">
    <property type="entry name" value="PhnP-like_MBL-fold"/>
    <property type="match status" value="1"/>
</dbReference>
<keyword evidence="3" id="KW-1185">Reference proteome</keyword>